<evidence type="ECO:0000259" key="1">
    <source>
        <dbReference type="Pfam" id="PF17906"/>
    </source>
</evidence>
<dbReference type="PANTHER" id="PTHR46060">
    <property type="entry name" value="MARINER MOS1 TRANSPOSASE-LIKE PROTEIN"/>
    <property type="match status" value="1"/>
</dbReference>
<dbReference type="Proteomes" id="UP000887159">
    <property type="component" value="Unassembled WGS sequence"/>
</dbReference>
<keyword evidence="3" id="KW-1185">Reference proteome</keyword>
<dbReference type="Gene3D" id="3.30.420.10">
    <property type="entry name" value="Ribonuclease H-like superfamily/Ribonuclease H"/>
    <property type="match status" value="1"/>
</dbReference>
<name>A0A8X6VXQ7_TRICX</name>
<gene>
    <name evidence="2" type="primary">AVEN_225874_1</name>
    <name evidence="2" type="ORF">TNCV_1013911</name>
</gene>
<accession>A0A8X6VXQ7</accession>
<dbReference type="Pfam" id="PF17906">
    <property type="entry name" value="HTH_48"/>
    <property type="match status" value="1"/>
</dbReference>
<protein>
    <recommendedName>
        <fullName evidence="1">Mos1 transposase HTH domain-containing protein</fullName>
    </recommendedName>
</protein>
<evidence type="ECO:0000313" key="2">
    <source>
        <dbReference type="EMBL" id="GFY24342.1"/>
    </source>
</evidence>
<evidence type="ECO:0000313" key="3">
    <source>
        <dbReference type="Proteomes" id="UP000887159"/>
    </source>
</evidence>
<dbReference type="InterPro" id="IPR036397">
    <property type="entry name" value="RNaseH_sf"/>
</dbReference>
<reference evidence="2" key="1">
    <citation type="submission" date="2020-08" db="EMBL/GenBank/DDBJ databases">
        <title>Multicomponent nature underlies the extraordinary mechanical properties of spider dragline silk.</title>
        <authorList>
            <person name="Kono N."/>
            <person name="Nakamura H."/>
            <person name="Mori M."/>
            <person name="Yoshida Y."/>
            <person name="Ohtoshi R."/>
            <person name="Malay A.D."/>
            <person name="Moran D.A.P."/>
            <person name="Tomita M."/>
            <person name="Numata K."/>
            <person name="Arakawa K."/>
        </authorList>
    </citation>
    <scope>NUCLEOTIDE SEQUENCE</scope>
</reference>
<organism evidence="2 3">
    <name type="scientific">Trichonephila clavipes</name>
    <name type="common">Golden silk orbweaver</name>
    <name type="synonym">Nephila clavipes</name>
    <dbReference type="NCBI Taxonomy" id="2585209"/>
    <lineage>
        <taxon>Eukaryota</taxon>
        <taxon>Metazoa</taxon>
        <taxon>Ecdysozoa</taxon>
        <taxon>Arthropoda</taxon>
        <taxon>Chelicerata</taxon>
        <taxon>Arachnida</taxon>
        <taxon>Araneae</taxon>
        <taxon>Araneomorphae</taxon>
        <taxon>Entelegynae</taxon>
        <taxon>Araneoidea</taxon>
        <taxon>Nephilidae</taxon>
        <taxon>Trichonephila</taxon>
    </lineage>
</organism>
<feature type="domain" description="Mos1 transposase HTH" evidence="1">
    <location>
        <begin position="2"/>
        <end position="34"/>
    </location>
</feature>
<dbReference type="InterPro" id="IPR052709">
    <property type="entry name" value="Transposase-MT_Hybrid"/>
</dbReference>
<dbReference type="InterPro" id="IPR041426">
    <property type="entry name" value="Mos1_HTH"/>
</dbReference>
<proteinExistence type="predicted"/>
<sequence length="158" mass="18568">MSAADIYRQITKVYGTEAMSDNKIRKWVRKLKDGRTDIHDEERSGRPSKIIDDLMLAVETKIRENRRFTITTLSLEFHNVSRSVVYKIVTGNLNFKKLCSRWVPRLLAAEHKEKRFAISLDFLIRYEEEGYDILSRIMTGDETWVSHITPESQQQSME</sequence>
<dbReference type="EMBL" id="BMAU01021369">
    <property type="protein sequence ID" value="GFY24342.1"/>
    <property type="molecule type" value="Genomic_DNA"/>
</dbReference>
<comment type="caution">
    <text evidence="2">The sequence shown here is derived from an EMBL/GenBank/DDBJ whole genome shotgun (WGS) entry which is preliminary data.</text>
</comment>
<dbReference type="GO" id="GO:0003676">
    <property type="term" value="F:nucleic acid binding"/>
    <property type="evidence" value="ECO:0007669"/>
    <property type="project" value="InterPro"/>
</dbReference>
<dbReference type="PANTHER" id="PTHR46060:SF1">
    <property type="entry name" value="MARINER MOS1 TRANSPOSASE-LIKE PROTEIN"/>
    <property type="match status" value="1"/>
</dbReference>
<dbReference type="AlphaFoldDB" id="A0A8X6VXQ7"/>